<dbReference type="EMBL" id="CP003879">
    <property type="protein sequence ID" value="AFU67818.1"/>
    <property type="molecule type" value="Genomic_DNA"/>
</dbReference>
<accession>K4ID58</accession>
<keyword evidence="3" id="KW-1185">Reference proteome</keyword>
<keyword evidence="1" id="KW-0732">Signal</keyword>
<dbReference type="KEGG" id="ptq:P700755_000824"/>
<dbReference type="STRING" id="313595.P700755_000824"/>
<reference evidence="2" key="2">
    <citation type="submission" date="2012-09" db="EMBL/GenBank/DDBJ databases">
        <title>The complete sequence of Psychroflexus torquis an extreme psychrophile from sea-ice that is stimulated by light.</title>
        <authorList>
            <person name="Feng S."/>
            <person name="Powell S.M."/>
            <person name="Bowman J.P."/>
        </authorList>
    </citation>
    <scope>NUCLEOTIDE SEQUENCE [LARGE SCALE GENOMIC DNA]</scope>
    <source>
        <strain evidence="2">ATCC 700755</strain>
    </source>
</reference>
<reference evidence="2" key="1">
    <citation type="submission" date="2006-03" db="EMBL/GenBank/DDBJ databases">
        <authorList>
            <person name="Bowman J."/>
            <person name="Ferriera S."/>
            <person name="Johnson J."/>
            <person name="Kravitz S."/>
            <person name="Halpern A."/>
            <person name="Remington K."/>
            <person name="Beeson K."/>
            <person name="Tran B."/>
            <person name="Rogers Y.-H."/>
            <person name="Friedman R."/>
            <person name="Venter J.C."/>
        </authorList>
    </citation>
    <scope>NUCLEOTIDE SEQUENCE [LARGE SCALE GENOMIC DNA]</scope>
    <source>
        <strain evidence="2">ATCC 700755</strain>
    </source>
</reference>
<feature type="signal peptide" evidence="1">
    <location>
        <begin position="1"/>
        <end position="22"/>
    </location>
</feature>
<protein>
    <recommendedName>
        <fullName evidence="4">Secreted protein</fullName>
    </recommendedName>
</protein>
<evidence type="ECO:0000256" key="1">
    <source>
        <dbReference type="SAM" id="SignalP"/>
    </source>
</evidence>
<organism evidence="2 3">
    <name type="scientific">Psychroflexus torquis (strain ATCC 700755 / CIP 106069 / ACAM 623)</name>
    <dbReference type="NCBI Taxonomy" id="313595"/>
    <lineage>
        <taxon>Bacteria</taxon>
        <taxon>Pseudomonadati</taxon>
        <taxon>Bacteroidota</taxon>
        <taxon>Flavobacteriia</taxon>
        <taxon>Flavobacteriales</taxon>
        <taxon>Flavobacteriaceae</taxon>
        <taxon>Psychroflexus</taxon>
    </lineage>
</organism>
<evidence type="ECO:0000313" key="2">
    <source>
        <dbReference type="EMBL" id="AFU67818.1"/>
    </source>
</evidence>
<evidence type="ECO:0000313" key="3">
    <source>
        <dbReference type="Proteomes" id="UP000008514"/>
    </source>
</evidence>
<gene>
    <name evidence="2" type="ordered locus">P700755_000824</name>
</gene>
<dbReference type="AlphaFoldDB" id="K4ID58"/>
<feature type="chain" id="PRO_5003877629" description="Secreted protein" evidence="1">
    <location>
        <begin position="23"/>
        <end position="289"/>
    </location>
</feature>
<dbReference type="HOGENOM" id="CLU_084204_0_0_10"/>
<proteinExistence type="predicted"/>
<dbReference type="RefSeq" id="WP_015023435.1">
    <property type="nucleotide sequence ID" value="NC_018721.1"/>
</dbReference>
<evidence type="ECO:0008006" key="4">
    <source>
        <dbReference type="Google" id="ProtNLM"/>
    </source>
</evidence>
<sequence>MGKLSQAAGVLGVTLATMSVNADTLDKYTNKNEADVKKNLTELFADITTDTKNDTSDATAEVFKRIKPEFTPKERAMITNVSTKLATLRDAVLTATSDDERTVAQTSLDTFRATDPEFAKLVTKRAELLAKAVEEKRLARYILTVPDQISDSPSQETRNQHRKFASDHIDNETDYRILYRKLSFLEAKDGISTIENKSPVVVAWEKEHHMEIVSQSGKIRVFHNRQKVSTLLYPKDYTSHSINVSGETLVFTYSDAIKENNVILYYLENNNLMEKTENSGTSALFEVSN</sequence>
<dbReference type="Proteomes" id="UP000008514">
    <property type="component" value="Chromosome"/>
</dbReference>
<name>K4ID58_PSYTT</name>